<protein>
    <submittedName>
        <fullName evidence="1">Uncharacterized protein</fullName>
    </submittedName>
</protein>
<dbReference type="EMBL" id="CP002830">
    <property type="protein sequence ID" value="AEI66235.1"/>
    <property type="molecule type" value="Genomic_DNA"/>
</dbReference>
<gene>
    <name evidence="1" type="ordered locus">LILAB_21675</name>
</gene>
<name>F8CHB7_MYXFH</name>
<evidence type="ECO:0000313" key="1">
    <source>
        <dbReference type="EMBL" id="AEI66235.1"/>
    </source>
</evidence>
<accession>F8CHB7</accession>
<organism evidence="1 2">
    <name type="scientific">Myxococcus fulvus (strain ATCC BAA-855 / HW-1)</name>
    <dbReference type="NCBI Taxonomy" id="483219"/>
    <lineage>
        <taxon>Bacteria</taxon>
        <taxon>Pseudomonadati</taxon>
        <taxon>Myxococcota</taxon>
        <taxon>Myxococcia</taxon>
        <taxon>Myxococcales</taxon>
        <taxon>Cystobacterineae</taxon>
        <taxon>Myxococcaceae</taxon>
        <taxon>Myxococcus</taxon>
    </lineage>
</organism>
<sequence length="49" mass="5384">MMVRPLSALTAIAAAEMAQPFFWMLLLEVALTVPVPPSLRLFQAGSPWL</sequence>
<dbReference type="HOGENOM" id="CLU_3138040_0_0_7"/>
<reference evidence="1 2" key="1">
    <citation type="journal article" date="2011" name="J. Bacteriol.">
        <title>Genome sequence of the halotolerant marine bacterium Myxococcus fulvus HW-1.</title>
        <authorList>
            <person name="Li Z.F."/>
            <person name="Li X."/>
            <person name="Liu H."/>
            <person name="Liu X."/>
            <person name="Han K."/>
            <person name="Wu Z.H."/>
            <person name="Hu W."/>
            <person name="Li F.F."/>
            <person name="Li Y.Z."/>
        </authorList>
    </citation>
    <scope>NUCLEOTIDE SEQUENCE [LARGE SCALE GENOMIC DNA]</scope>
    <source>
        <strain evidence="2">ATCC BAA-855 / HW-1</strain>
    </source>
</reference>
<dbReference type="AlphaFoldDB" id="F8CHB7"/>
<proteinExistence type="predicted"/>
<dbReference type="KEGG" id="mfu:LILAB_21675"/>
<evidence type="ECO:0000313" key="2">
    <source>
        <dbReference type="Proteomes" id="UP000000488"/>
    </source>
</evidence>
<dbReference type="Proteomes" id="UP000000488">
    <property type="component" value="Chromosome"/>
</dbReference>